<dbReference type="AlphaFoldDB" id="A0AAV3RKW7"/>
<protein>
    <submittedName>
        <fullName evidence="1">Uncharacterized protein</fullName>
    </submittedName>
</protein>
<dbReference type="EMBL" id="BAABME010028428">
    <property type="protein sequence ID" value="GAA0179157.1"/>
    <property type="molecule type" value="Genomic_DNA"/>
</dbReference>
<evidence type="ECO:0000313" key="1">
    <source>
        <dbReference type="EMBL" id="GAA0179157.1"/>
    </source>
</evidence>
<keyword evidence="2" id="KW-1185">Reference proteome</keyword>
<comment type="caution">
    <text evidence="1">The sequence shown here is derived from an EMBL/GenBank/DDBJ whole genome shotgun (WGS) entry which is preliminary data.</text>
</comment>
<evidence type="ECO:0000313" key="2">
    <source>
        <dbReference type="Proteomes" id="UP001454036"/>
    </source>
</evidence>
<accession>A0AAV3RKW7</accession>
<gene>
    <name evidence="1" type="ORF">LIER_42203</name>
</gene>
<reference evidence="1 2" key="1">
    <citation type="submission" date="2024-01" db="EMBL/GenBank/DDBJ databases">
        <title>The complete chloroplast genome sequence of Lithospermum erythrorhizon: insights into the phylogenetic relationship among Boraginaceae species and the maternal lineages of purple gromwells.</title>
        <authorList>
            <person name="Okada T."/>
            <person name="Watanabe K."/>
        </authorList>
    </citation>
    <scope>NUCLEOTIDE SEQUENCE [LARGE SCALE GENOMIC DNA]</scope>
</reference>
<dbReference type="Proteomes" id="UP001454036">
    <property type="component" value="Unassembled WGS sequence"/>
</dbReference>
<name>A0AAV3RKW7_LITER</name>
<organism evidence="1 2">
    <name type="scientific">Lithospermum erythrorhizon</name>
    <name type="common">Purple gromwell</name>
    <name type="synonym">Lithospermum officinale var. erythrorhizon</name>
    <dbReference type="NCBI Taxonomy" id="34254"/>
    <lineage>
        <taxon>Eukaryota</taxon>
        <taxon>Viridiplantae</taxon>
        <taxon>Streptophyta</taxon>
        <taxon>Embryophyta</taxon>
        <taxon>Tracheophyta</taxon>
        <taxon>Spermatophyta</taxon>
        <taxon>Magnoliopsida</taxon>
        <taxon>eudicotyledons</taxon>
        <taxon>Gunneridae</taxon>
        <taxon>Pentapetalae</taxon>
        <taxon>asterids</taxon>
        <taxon>lamiids</taxon>
        <taxon>Boraginales</taxon>
        <taxon>Boraginaceae</taxon>
        <taxon>Boraginoideae</taxon>
        <taxon>Lithospermeae</taxon>
        <taxon>Lithospermum</taxon>
    </lineage>
</organism>
<proteinExistence type="predicted"/>
<sequence>MYVMGIDQQLSIGKVIFDQIVDHSRTGVKLKPIGFPSLICSMLITRHPHVLKKEDGLREDAKSFTISEKLMKRKHVIDVDFNVVDQAEPIPEGEAVEMLIKAYEEEQQWLEAEIQAKKFRVSKLQSKIQTLKTVVPPTVNNLPATSSAILVKTVTAADVTETSKSHM</sequence>